<keyword evidence="2" id="KW-0378">Hydrolase</keyword>
<dbReference type="Gene3D" id="3.40.50.1820">
    <property type="entry name" value="alpha/beta hydrolase"/>
    <property type="match status" value="1"/>
</dbReference>
<sequence length="321" mass="34977">MRSFSSLAIAALLSAFSANASPLAMEKRVAVTDELISDMGLMSQYASAAYCSDNYNSPGDKVSCVDGKCPLVQAADSNTVAEYNEDDKSTDVTGYIAADHTNKLIIVSFRGSKTPENWLTNFDLGMTKTDICTSCSAHRGFWRSWLDARDRVLPAVSQAVTANPSYEIRVTGHSLGGAIATLAAASMRNAGRTVALYTYGSPRVGGSKISDYITKQAGGNYRITHWNDPVPKLPLLTMGYVHTSPEYYINKPNGKDVAAADVQVYEGAVSFRGNMKWFLVDVDAHMWYFTNVKMCDAKKMKRGELDITGVKGGKMEVMTLF</sequence>
<feature type="signal peptide" evidence="3">
    <location>
        <begin position="1"/>
        <end position="20"/>
    </location>
</feature>
<evidence type="ECO:0000313" key="5">
    <source>
        <dbReference type="EMBL" id="KAF5850738.1"/>
    </source>
</evidence>
<keyword evidence="1 3" id="KW-0732">Signal</keyword>
<gene>
    <name evidence="5" type="ORF">GGP41_010388</name>
</gene>
<dbReference type="Proteomes" id="UP000624244">
    <property type="component" value="Unassembled WGS sequence"/>
</dbReference>
<evidence type="ECO:0000256" key="3">
    <source>
        <dbReference type="SAM" id="SignalP"/>
    </source>
</evidence>
<dbReference type="GO" id="GO:0006629">
    <property type="term" value="P:lipid metabolic process"/>
    <property type="evidence" value="ECO:0007669"/>
    <property type="project" value="InterPro"/>
</dbReference>
<dbReference type="Pfam" id="PF01764">
    <property type="entry name" value="Lipase_3"/>
    <property type="match status" value="1"/>
</dbReference>
<evidence type="ECO:0000259" key="4">
    <source>
        <dbReference type="Pfam" id="PF01764"/>
    </source>
</evidence>
<feature type="domain" description="Fungal lipase-type" evidence="4">
    <location>
        <begin position="106"/>
        <end position="236"/>
    </location>
</feature>
<feature type="chain" id="PRO_5034946668" description="Fungal lipase-type domain-containing protein" evidence="3">
    <location>
        <begin position="21"/>
        <end position="321"/>
    </location>
</feature>
<organism evidence="5 6">
    <name type="scientific">Cochliobolus sativus</name>
    <name type="common">Common root rot and spot blotch fungus</name>
    <name type="synonym">Bipolaris sorokiniana</name>
    <dbReference type="NCBI Taxonomy" id="45130"/>
    <lineage>
        <taxon>Eukaryota</taxon>
        <taxon>Fungi</taxon>
        <taxon>Dikarya</taxon>
        <taxon>Ascomycota</taxon>
        <taxon>Pezizomycotina</taxon>
        <taxon>Dothideomycetes</taxon>
        <taxon>Pleosporomycetidae</taxon>
        <taxon>Pleosporales</taxon>
        <taxon>Pleosporineae</taxon>
        <taxon>Pleosporaceae</taxon>
        <taxon>Bipolaris</taxon>
    </lineage>
</organism>
<name>A0A8H5ZN17_COCSA</name>
<protein>
    <recommendedName>
        <fullName evidence="4">Fungal lipase-type domain-containing protein</fullName>
    </recommendedName>
</protein>
<dbReference type="SUPFAM" id="SSF53474">
    <property type="entry name" value="alpha/beta-Hydrolases"/>
    <property type="match status" value="1"/>
</dbReference>
<dbReference type="InterPro" id="IPR051299">
    <property type="entry name" value="AB_hydrolase_lip/est"/>
</dbReference>
<dbReference type="OMA" id="PEYWISS"/>
<dbReference type="EMBL" id="WNKQ01000006">
    <property type="protein sequence ID" value="KAF5850738.1"/>
    <property type="molecule type" value="Genomic_DNA"/>
</dbReference>
<evidence type="ECO:0000313" key="6">
    <source>
        <dbReference type="Proteomes" id="UP000624244"/>
    </source>
</evidence>
<dbReference type="InterPro" id="IPR002921">
    <property type="entry name" value="Fungal_lipase-type"/>
</dbReference>
<dbReference type="CDD" id="cd00519">
    <property type="entry name" value="Lipase_3"/>
    <property type="match status" value="1"/>
</dbReference>
<proteinExistence type="predicted"/>
<dbReference type="GO" id="GO:0016787">
    <property type="term" value="F:hydrolase activity"/>
    <property type="evidence" value="ECO:0007669"/>
    <property type="project" value="UniProtKB-KW"/>
</dbReference>
<reference evidence="5" key="1">
    <citation type="submission" date="2019-11" db="EMBL/GenBank/DDBJ databases">
        <title>Bipolaris sorokiniana Genome sequencing.</title>
        <authorList>
            <person name="Wang H."/>
        </authorList>
    </citation>
    <scope>NUCLEOTIDE SEQUENCE</scope>
</reference>
<dbReference type="PANTHER" id="PTHR46640">
    <property type="entry name" value="TRIACYLGLYCEROL LIPASE, PUTATIVE (AFU_ORTHOLOGUE AFUA_6G06510)-RELATED"/>
    <property type="match status" value="1"/>
</dbReference>
<comment type="caution">
    <text evidence="5">The sequence shown here is derived from an EMBL/GenBank/DDBJ whole genome shotgun (WGS) entry which is preliminary data.</text>
</comment>
<accession>A0A8H5ZN17</accession>
<evidence type="ECO:0000256" key="1">
    <source>
        <dbReference type="ARBA" id="ARBA00022729"/>
    </source>
</evidence>
<dbReference type="InterPro" id="IPR029058">
    <property type="entry name" value="AB_hydrolase_fold"/>
</dbReference>
<dbReference type="PANTHER" id="PTHR46640:SF1">
    <property type="entry name" value="FUNGAL LIPASE-LIKE DOMAIN-CONTAINING PROTEIN-RELATED"/>
    <property type="match status" value="1"/>
</dbReference>
<evidence type="ECO:0000256" key="2">
    <source>
        <dbReference type="ARBA" id="ARBA00022801"/>
    </source>
</evidence>
<dbReference type="AlphaFoldDB" id="A0A8H5ZN17"/>